<dbReference type="RefSeq" id="WP_249997294.1">
    <property type="nucleotide sequence ID" value="NZ_CP116221.1"/>
</dbReference>
<evidence type="ECO:0000313" key="1">
    <source>
        <dbReference type="EMBL" id="WCO03605.1"/>
    </source>
</evidence>
<accession>A0ABY7S3M2</accession>
<keyword evidence="2" id="KW-1185">Reference proteome</keyword>
<evidence type="ECO:0008006" key="3">
    <source>
        <dbReference type="Google" id="ProtNLM"/>
    </source>
</evidence>
<protein>
    <recommendedName>
        <fullName evidence="3">Transglycosylase SLT domain-containing protein</fullName>
    </recommendedName>
</protein>
<dbReference type="EMBL" id="CP116221">
    <property type="protein sequence ID" value="WCO03605.1"/>
    <property type="molecule type" value="Genomic_DNA"/>
</dbReference>
<reference evidence="1 2" key="1">
    <citation type="submission" date="2023-01" db="EMBL/GenBank/DDBJ databases">
        <title>Psychroserpens ponticola sp. nov., isolated from seawater.</title>
        <authorList>
            <person name="Kristyanto S."/>
            <person name="Jung J."/>
            <person name="Kim J.M."/>
            <person name="Jeon C.O."/>
        </authorList>
    </citation>
    <scope>NUCLEOTIDE SEQUENCE [LARGE SCALE GENOMIC DNA]</scope>
    <source>
        <strain evidence="1 2">MSW6</strain>
    </source>
</reference>
<organism evidence="1 2">
    <name type="scientific">Psychroserpens ponticola</name>
    <dbReference type="NCBI Taxonomy" id="2932268"/>
    <lineage>
        <taxon>Bacteria</taxon>
        <taxon>Pseudomonadati</taxon>
        <taxon>Bacteroidota</taxon>
        <taxon>Flavobacteriia</taxon>
        <taxon>Flavobacteriales</taxon>
        <taxon>Flavobacteriaceae</taxon>
        <taxon>Psychroserpens</taxon>
    </lineage>
</organism>
<evidence type="ECO:0000313" key="2">
    <source>
        <dbReference type="Proteomes" id="UP001202717"/>
    </source>
</evidence>
<gene>
    <name evidence="1" type="ORF">MUN68_008860</name>
</gene>
<dbReference type="Proteomes" id="UP001202717">
    <property type="component" value="Chromosome"/>
</dbReference>
<name>A0ABY7S3M2_9FLAO</name>
<sequence>MRKTLLLILTIVLLQVFNSCEKSYSNSELKANFTTEQIADLKEIREFFKKEICNSNFKTCFEKTNHDSLQVKGVGIWTKIDFNEQKKLYKSISESTFNEIWMFCETTYFPSKIKAKSLCAVATGKYQKYLADIGKTNPNIAKYAEKIEASGNFSGLNLQYHEILNNKSSFDLNDPNIQLILAIHYLALKDQVTRNADLVERTESKFL</sequence>
<proteinExistence type="predicted"/>